<accession>A0A1Y3DQN5</accession>
<feature type="region of interest" description="Disordered" evidence="3">
    <location>
        <begin position="1347"/>
        <end position="1388"/>
    </location>
</feature>
<feature type="compositionally biased region" description="Basic and acidic residues" evidence="3">
    <location>
        <begin position="1352"/>
        <end position="1371"/>
    </location>
</feature>
<feature type="compositionally biased region" description="Gly residues" evidence="3">
    <location>
        <begin position="29"/>
        <end position="44"/>
    </location>
</feature>
<protein>
    <submittedName>
        <fullName evidence="4">Putative malaria antigen</fullName>
    </submittedName>
</protein>
<dbReference type="VEuPathDB" id="PlasmoDB:PKNH_1203400"/>
<sequence>MANNQLTAQKESAFPKSPQMRRREWSGVSSGGSGAKLGRGGSISRGGSTCSACSVLSGGGAGGVGGADGILARGNSTPKEKKKKKKSDLRGAPSTLSTRKAGTPGESHIEEGVRTSVRTNLSTGLLTSLSTHVKRKQGSQLTRREVPKKAQAGGNKLVPMSPPRRAQKIPSLSTCAHKYRVSKTCNLKKSCEKKRNTSTPRGSSNCSEQGHGLMDEEQKSRIHYNRHVPKVGVPSVGVFHRGGGEKKTGENIKSMTKLRKKKNEQQFGGHDQLNENLKDTNGDGVTGDGVTGDGVTGDAYPGGSGTLSAIDAGDVPIGDEMYSFFPYVYNRVDSEESRGKGTLYGGVTPSERKYPDGQICAGVKERPFIHETDVGREDASFQFRGTIRTMGFCKKQVGVDDYHCHGDDCHGEDNYDGDNCHGGDNYDGDNYQGEYPLREHLARSNPNEEDMDGEFHHLRSRDTNGELSNNYITYKQYVLKRNSNGRSRMEDERIDWGGNSDTSRFAYRGYASDGGGVGRGEGIIENGDFRGNVSEDLCGDLGVPPWEVVNREGVSAANEMKRKITDRRKNQLEQVSKNDTHHVSAINSSQLKTGSSDIDALDDVHSNFGESFTIKHLPEVPNDVAMVCRSDNVSVGDDQNAYHLSLSGELTMNEGGGDATRGCCNSSGDDGLDMCREGKNRFGKVMNQNEHVYNDGSYCDEGDNFDNSSQEKKKKEKKKEKTHSHTDEVLSSTRDGRFYLSNGRGDTLSISSYGVASKWVGLMTDSGRYFGENKSLSRSDNYFRGVTSQDECAGGEGDDLLGDTTVCVHYPYCVREEEKERKEFPNEYSLQRPNFSNPLYSHHSEASIMHIDSLEDASGSFEKIKMVKGEKCDDNPYVDYIMESKNTMEETRQVDEAYLESASCEESLADSHKQTHPNPHKQTHPNPHKQTHPNPHKQTHPSTHKHTDTDTEEMKIPFRQIRQADSQCTNEHKNNLGGRDESEESNILKDEMPISFFRGMFTSHGEDSLHEVCVHRGIRTGMDHTKGVWEDKEGNIMNNPILSEPLDKYNNSSNHYECDGEMMQCDASRRNTYEGVKVNYVCNSFGDREEEEMLIASDPCSSFGGAHVEGSNDVLGVEPSEEIPHDTGDGCKGEEKFAVELLYSSSTLRSNTTEGKNDGAGRGGDGDEGGDDDSGAVHGASSDALGQYTLVGKTQSTPHYSPEHVHAKKTKKSSSFISEHDNRKKQVGMFHIFRSRSAHMVKESKRDCPFKLDEITPIWNNEMNKKKKSGSNGLAKMKGSNLSEQMLRVEEEQHEDGSIRTVKGISALGGLPKGCVIDSAKSPNESTGKKKKKMFKSKLLEGLKRLMRKSGSSHDDESQPVEENVKNEKNCMDGQNGESPLEGARRRRLKSYHEEAIASENIYRNRRSASASGTNTWKEEIRRTLISDRNGENPIAHDKCALDLKGNHQARSESIGGTHIGGFIGNMYEKEETNGKDELINGYLPFNQDKNNNEGNEAFIRHEENTVDRFEFPMDLGGVISSTSSWNDNFSSEGNFDNHQIYFLARKEKGDESTFEGMSRVDNIPVEDLFEKENMGVENLYVCNEDEKTNSHYGEDDAHLSSEDEAENEEEEKKKNCPSGEEVEVIRTVDNVDRGNAAGFDDSVHSNEEMHSKQSEEVTVLTPEVTDGRNTHVEMWSEDCIGLKPRQENVKLTGQNETLCQENVKLTGQNETLCQENAKLTNQNETLCQENAKLTGQNETLCQENVKLTGQNETLCQENAKLTDQNETLCQENVKLTNQNETLCQENAKLTDQNETLCQENAKLTDQNETLCQENAKLTDQNETLCQENAKLTDQNEALCQENVKLTGHNETLCQENAKLTGQNETLSQENVKLTGQNETLSQENVKLTGHNETLSQENAKLVSENEALNNSNAKLRSEMEQLKGDLEKHRRENGQLQEEVVQLRSDLEEAKEARNVELNLKLNLQRQEEELRRKCEMVEKDKEALRTEKMNNVLKINQLKEELRSQGKSMKELRKELKEKEEEIIIRRGEVTTMEKTLNETKEKVEQLNNQIEEHVKNEKTNPREVDMLEEEKKLPLEEHQLLCDEIDTLGMDELKERCKRLAWRCTKLSLKLKICANGSVEVSPNLGIHTRNGEQDEEIINRQSDSPQCDGKDAVSMVDYTYDSSDKIVGKELMVNSNDGCTCTYKEILLRILEIVKHVDAVRTKLCRLKRKSSDFWGDSADYSDCLVWLNSISSNILFINRNVSMMEEVARVNPQECVQPDGQTGAQAGAQTDAQTDAQTGAQTGAETDAQTDAQPDGQMDVQGDEEQSDLLNPLRDNAEITASADKALLCTQLLNEKFQKGKNLPQGIKLNFEEGAISPERYTFGDEKSEDANHLTCSENFVTFFEICFSSDLFLILCHVCRGVLEMSTWARKGEEENFLWGVHNLVNCVVQMENLCIDGDDRGEELHAPSSAPANGLFHVLRRHLQRLVHLMKEVNWRKRTHEVMHALRNLRIVVRLVLEAFLNFHGLRFTLFKADRPKGNLLDPDDDSHKEFSKTLMGGWRYSKDTSHQLLSPLWRVESLHRRNMNVGSKFRKTHNKGEVLRSDTNMEEDMDEVNLDDLAKGIVEHNYNAHLVPCLIAYHADEVILERSLEEGGIDRATDNDTHTKDEFATQMNYYAMDIFRRISERMKWNELIISGDSFATYFDEGGLKSKLRDNFVMHKNTKINIDTVYEHLGVLLRRNIPIRRCDGLLGEYFKNARSSVLQQCLSCRASCGITPHMNRTLGSACLSSSVPPGNQLSRDNGVQVKSASFSGKGEIRIHGRGPHFIDMPSPLKESRSKQKNICDDEGGSEYPLIRLDNECVSALFHMWHAMEKNFFFKIGKKGEEGTVEGNPLACVQGEAPQHGDANEVKPYKGDHTSTMDTYLRSMIYDSFQCTDGNKQIGVNNFIFLLKQLGIQVRDSNLHSLWCIMTGNKDVNRAMKETIPVSTFVKKAYSTNPSLVFYEHCKTKVKLRVAEQNLRHLRRYNKKLLLLVNRNQQAKELRSDGWGITYAV</sequence>
<feature type="compositionally biased region" description="Basic and acidic residues" evidence="3">
    <location>
        <begin position="970"/>
        <end position="983"/>
    </location>
</feature>
<feature type="region of interest" description="Disordered" evidence="3">
    <location>
        <begin position="900"/>
        <end position="983"/>
    </location>
</feature>
<evidence type="ECO:0000256" key="1">
    <source>
        <dbReference type="ARBA" id="ARBA00008368"/>
    </source>
</evidence>
<feature type="region of interest" description="Disordered" evidence="3">
    <location>
        <begin position="1588"/>
        <end position="1621"/>
    </location>
</feature>
<dbReference type="Proteomes" id="UP000195012">
    <property type="component" value="Unassembled WGS sequence"/>
</dbReference>
<feature type="region of interest" description="Disordered" evidence="3">
    <location>
        <begin position="262"/>
        <end position="298"/>
    </location>
</feature>
<dbReference type="PANTHER" id="PTHR23143:SF30">
    <property type="entry name" value="SPERMATID ASSOCIATED LIKE"/>
    <property type="match status" value="1"/>
</dbReference>
<comment type="similarity">
    <text evidence="1">Belongs to the GOLGA6 family.</text>
</comment>
<dbReference type="Gene3D" id="6.10.250.1010">
    <property type="match status" value="1"/>
</dbReference>
<evidence type="ECO:0000256" key="3">
    <source>
        <dbReference type="SAM" id="MobiDB-lite"/>
    </source>
</evidence>
<feature type="compositionally biased region" description="Basic and acidic residues" evidence="3">
    <location>
        <begin position="272"/>
        <end position="281"/>
    </location>
</feature>
<evidence type="ECO:0000313" key="5">
    <source>
        <dbReference type="Proteomes" id="UP000195012"/>
    </source>
</evidence>
<reference evidence="4 5" key="1">
    <citation type="submission" date="2017-05" db="EMBL/GenBank/DDBJ databases">
        <title>PacBio assembly of a Plasmodium knowlesi genome sequence with Hi-C correction and manual annotation of the SICAvar gene family.</title>
        <authorList>
            <person name="Lapp S.A."/>
            <person name="Geraldo J.A."/>
            <person name="Chien J.-T."/>
            <person name="Ay F."/>
            <person name="Pakala S.B."/>
            <person name="Batugedara G."/>
            <person name="Humphrey J.C."/>
            <person name="Debarry J.D."/>
            <person name="Le Roch K.G."/>
            <person name="Galinski M.R."/>
            <person name="Kissinger J.C."/>
        </authorList>
    </citation>
    <scope>NUCLEOTIDE SEQUENCE [LARGE SCALE GENOMIC DNA]</scope>
    <source>
        <strain evidence="5">Malayan Strain Pk1 (A+)</strain>
    </source>
</reference>
<proteinExistence type="inferred from homology"/>
<dbReference type="PANTHER" id="PTHR23143">
    <property type="entry name" value="TRICHOHYALIN-RELATED"/>
    <property type="match status" value="1"/>
</dbReference>
<evidence type="ECO:0000256" key="2">
    <source>
        <dbReference type="SAM" id="Coils"/>
    </source>
</evidence>
<feature type="compositionally biased region" description="Basic residues" evidence="3">
    <location>
        <begin position="914"/>
        <end position="944"/>
    </location>
</feature>
<name>A0A1Y3DQN5_PLAKN</name>
<dbReference type="eggNOG" id="ENOG502SE0E">
    <property type="taxonomic scope" value="Eukaryota"/>
</dbReference>
<feature type="compositionally biased region" description="Polar residues" evidence="3">
    <location>
        <begin position="197"/>
        <end position="208"/>
    </location>
</feature>
<keyword evidence="2" id="KW-0175">Coiled coil</keyword>
<feature type="region of interest" description="Disordered" evidence="3">
    <location>
        <begin position="1194"/>
        <end position="1220"/>
    </location>
</feature>
<dbReference type="EMBL" id="NETL01000025">
    <property type="protein sequence ID" value="OTN65508.1"/>
    <property type="molecule type" value="Genomic_DNA"/>
</dbReference>
<feature type="region of interest" description="Disordered" evidence="3">
    <location>
        <begin position="696"/>
        <end position="729"/>
    </location>
</feature>
<dbReference type="SMR" id="A0A1Y3DQN5"/>
<dbReference type="InterPro" id="IPR026737">
    <property type="entry name" value="GOLGA6L"/>
</dbReference>
<feature type="compositionally biased region" description="Basic and acidic residues" evidence="3">
    <location>
        <begin position="1642"/>
        <end position="1656"/>
    </location>
</feature>
<feature type="region of interest" description="Disordered" evidence="3">
    <location>
        <begin position="2260"/>
        <end position="2311"/>
    </location>
</feature>
<feature type="compositionally biased region" description="Basic and acidic residues" evidence="3">
    <location>
        <begin position="1588"/>
        <end position="1602"/>
    </location>
</feature>
<feature type="compositionally biased region" description="Basic and acidic residues" evidence="3">
    <location>
        <begin position="945"/>
        <end position="956"/>
    </location>
</feature>
<feature type="region of interest" description="Disordered" evidence="3">
    <location>
        <begin position="1"/>
        <end position="108"/>
    </location>
</feature>
<feature type="compositionally biased region" description="Gly residues" evidence="3">
    <location>
        <begin position="57"/>
        <end position="68"/>
    </location>
</feature>
<feature type="coiled-coil region" evidence="2">
    <location>
        <begin position="1710"/>
        <end position="2063"/>
    </location>
</feature>
<dbReference type="OMA" id="SALFHMW"/>
<evidence type="ECO:0000313" key="4">
    <source>
        <dbReference type="EMBL" id="OTN65508.1"/>
    </source>
</evidence>
<gene>
    <name evidence="4" type="ORF">PKNOH_S110073900</name>
</gene>
<feature type="compositionally biased region" description="Basic residues" evidence="3">
    <location>
        <begin position="712"/>
        <end position="722"/>
    </location>
</feature>
<feature type="compositionally biased region" description="Low complexity" evidence="3">
    <location>
        <begin position="2264"/>
        <end position="2298"/>
    </location>
</feature>
<feature type="region of interest" description="Disordered" evidence="3">
    <location>
        <begin position="1634"/>
        <end position="1656"/>
    </location>
</feature>
<feature type="compositionally biased region" description="Polar residues" evidence="3">
    <location>
        <begin position="1"/>
        <end position="10"/>
    </location>
</feature>
<feature type="region of interest" description="Disordered" evidence="3">
    <location>
        <begin position="130"/>
        <end position="169"/>
    </location>
</feature>
<dbReference type="OrthoDB" id="387698at2759"/>
<feature type="region of interest" description="Disordered" evidence="3">
    <location>
        <begin position="1148"/>
        <end position="1180"/>
    </location>
</feature>
<feature type="region of interest" description="Disordered" evidence="3">
    <location>
        <begin position="193"/>
        <end position="214"/>
    </location>
</feature>
<comment type="caution">
    <text evidence="4">The sequence shown here is derived from an EMBL/GenBank/DDBJ whole genome shotgun (WGS) entry which is preliminary data.</text>
</comment>
<organism evidence="4 5">
    <name type="scientific">Plasmodium knowlesi</name>
    <dbReference type="NCBI Taxonomy" id="5850"/>
    <lineage>
        <taxon>Eukaryota</taxon>
        <taxon>Sar</taxon>
        <taxon>Alveolata</taxon>
        <taxon>Apicomplexa</taxon>
        <taxon>Aconoidasida</taxon>
        <taxon>Haemosporida</taxon>
        <taxon>Plasmodiidae</taxon>
        <taxon>Plasmodium</taxon>
        <taxon>Plasmodium (Plasmodium)</taxon>
    </lineage>
</organism>
<dbReference type="VEuPathDB" id="PlasmoDB:PKNOH_S110073900"/>
<feature type="compositionally biased region" description="Gly residues" evidence="3">
    <location>
        <begin position="284"/>
        <end position="298"/>
    </location>
</feature>